<keyword evidence="6" id="KW-0406">Ion transport</keyword>
<dbReference type="PANTHER" id="PTHR11660">
    <property type="entry name" value="SOLUTE CARRIER FAMILY 40 MEMBER"/>
    <property type="match status" value="1"/>
</dbReference>
<keyword evidence="8" id="KW-1185">Reference proteome</keyword>
<dbReference type="InterPro" id="IPR009716">
    <property type="entry name" value="Ferroportin-1"/>
</dbReference>
<evidence type="ECO:0000256" key="3">
    <source>
        <dbReference type="ARBA" id="ARBA00022692"/>
    </source>
</evidence>
<evidence type="ECO:0000313" key="7">
    <source>
        <dbReference type="EMBL" id="GBG86779.1"/>
    </source>
</evidence>
<keyword evidence="5 6" id="KW-0472">Membrane</keyword>
<comment type="similarity">
    <text evidence="6">Belongs to the ferroportin (FP) (TC 2.A.100) family. SLC40A subfamily.</text>
</comment>
<dbReference type="GO" id="GO:0005381">
    <property type="term" value="F:iron ion transmembrane transporter activity"/>
    <property type="evidence" value="ECO:0007669"/>
    <property type="project" value="UniProtKB-UniRule"/>
</dbReference>
<dbReference type="GO" id="GO:0016020">
    <property type="term" value="C:membrane"/>
    <property type="evidence" value="ECO:0007669"/>
    <property type="project" value="UniProtKB-SubCell"/>
</dbReference>
<gene>
    <name evidence="7" type="ORF">CBR_g42062</name>
</gene>
<keyword evidence="2 6" id="KW-0813">Transport</keyword>
<dbReference type="PANTHER" id="PTHR11660:SF57">
    <property type="entry name" value="SOLUTE CARRIER FAMILY 40 MEMBER"/>
    <property type="match status" value="1"/>
</dbReference>
<evidence type="ECO:0000313" key="8">
    <source>
        <dbReference type="Proteomes" id="UP000265515"/>
    </source>
</evidence>
<dbReference type="Pfam" id="PF06963">
    <property type="entry name" value="FPN1"/>
    <property type="match status" value="1"/>
</dbReference>
<evidence type="ECO:0000256" key="6">
    <source>
        <dbReference type="RuleBase" id="RU365065"/>
    </source>
</evidence>
<evidence type="ECO:0000256" key="5">
    <source>
        <dbReference type="ARBA" id="ARBA00023136"/>
    </source>
</evidence>
<organism evidence="7 8">
    <name type="scientific">Chara braunii</name>
    <name type="common">Braun's stonewort</name>
    <dbReference type="NCBI Taxonomy" id="69332"/>
    <lineage>
        <taxon>Eukaryota</taxon>
        <taxon>Viridiplantae</taxon>
        <taxon>Streptophyta</taxon>
        <taxon>Charophyceae</taxon>
        <taxon>Charales</taxon>
        <taxon>Characeae</taxon>
        <taxon>Chara</taxon>
    </lineage>
</organism>
<dbReference type="Gramene" id="GBG86779">
    <property type="protein sequence ID" value="GBG86779"/>
    <property type="gene ID" value="CBR_g42062"/>
</dbReference>
<dbReference type="Proteomes" id="UP000265515">
    <property type="component" value="Unassembled WGS sequence"/>
</dbReference>
<dbReference type="AlphaFoldDB" id="A0A388LX37"/>
<dbReference type="EMBL" id="BFEA01000579">
    <property type="protein sequence ID" value="GBG86779.1"/>
    <property type="molecule type" value="Genomic_DNA"/>
</dbReference>
<keyword evidence="4 6" id="KW-1133">Transmembrane helix</keyword>
<protein>
    <recommendedName>
        <fullName evidence="6">Solute carrier family 40 member</fullName>
    </recommendedName>
</protein>
<keyword evidence="3 6" id="KW-0812">Transmembrane</keyword>
<comment type="caution">
    <text evidence="7">The sequence shown here is derived from an EMBL/GenBank/DDBJ whole genome shotgun (WGS) entry which is preliminary data.</text>
</comment>
<evidence type="ECO:0000256" key="1">
    <source>
        <dbReference type="ARBA" id="ARBA00004141"/>
    </source>
</evidence>
<evidence type="ECO:0000256" key="2">
    <source>
        <dbReference type="ARBA" id="ARBA00022448"/>
    </source>
</evidence>
<name>A0A388LX37_CHABU</name>
<comment type="caution">
    <text evidence="6">Lacks conserved residue(s) required for the propagation of feature annotation.</text>
</comment>
<sequence>MDKVIVDQDAHGGHYSEVAGAERSMMCAPDGNSSPNAETAALLESGSGGMAADDKSKACYLLYCSHFLSRWGSRMWEFAVALFMVEILPRSLLLTAVYGLVEAGSVALFGMIVGRWVDSSPRLKFAEFGAHTSPFALPGLELSSLVQTSEGEHAELFKVNLLTAIDIKFLEDLSCNGFVNIEHKAEPFKLLDSETLAPIVIQQLEACQCMAAHKAALSAVLHGNQHAAEKIELIEIDETVVVNIKHCENEADLTKI</sequence>
<accession>A0A388LX37</accession>
<comment type="function">
    <text evidence="6">May be involved in iron transport and iron homeostasis.</text>
</comment>
<dbReference type="OrthoDB" id="648861at2759"/>
<feature type="transmembrane region" description="Helical" evidence="6">
    <location>
        <begin position="92"/>
        <end position="114"/>
    </location>
</feature>
<reference evidence="7 8" key="1">
    <citation type="journal article" date="2018" name="Cell">
        <title>The Chara Genome: Secondary Complexity and Implications for Plant Terrestrialization.</title>
        <authorList>
            <person name="Nishiyama T."/>
            <person name="Sakayama H."/>
            <person name="Vries J.D."/>
            <person name="Buschmann H."/>
            <person name="Saint-Marcoux D."/>
            <person name="Ullrich K.K."/>
            <person name="Haas F.B."/>
            <person name="Vanderstraeten L."/>
            <person name="Becker D."/>
            <person name="Lang D."/>
            <person name="Vosolsobe S."/>
            <person name="Rombauts S."/>
            <person name="Wilhelmsson P.K.I."/>
            <person name="Janitza P."/>
            <person name="Kern R."/>
            <person name="Heyl A."/>
            <person name="Rumpler F."/>
            <person name="Villalobos L.I.A.C."/>
            <person name="Clay J.M."/>
            <person name="Skokan R."/>
            <person name="Toyoda A."/>
            <person name="Suzuki Y."/>
            <person name="Kagoshima H."/>
            <person name="Schijlen E."/>
            <person name="Tajeshwar N."/>
            <person name="Catarino B."/>
            <person name="Hetherington A.J."/>
            <person name="Saltykova A."/>
            <person name="Bonnot C."/>
            <person name="Breuninger H."/>
            <person name="Symeonidi A."/>
            <person name="Radhakrishnan G.V."/>
            <person name="Van Nieuwerburgh F."/>
            <person name="Deforce D."/>
            <person name="Chang C."/>
            <person name="Karol K.G."/>
            <person name="Hedrich R."/>
            <person name="Ulvskov P."/>
            <person name="Glockner G."/>
            <person name="Delwiche C.F."/>
            <person name="Petrasek J."/>
            <person name="Van de Peer Y."/>
            <person name="Friml J."/>
            <person name="Beilby M."/>
            <person name="Dolan L."/>
            <person name="Kohara Y."/>
            <person name="Sugano S."/>
            <person name="Fujiyama A."/>
            <person name="Delaux P.-M."/>
            <person name="Quint M."/>
            <person name="TheiBen G."/>
            <person name="Hagemann M."/>
            <person name="Harholt J."/>
            <person name="Dunand C."/>
            <person name="Zachgo S."/>
            <person name="Langdale J."/>
            <person name="Maumus F."/>
            <person name="Straeten D.V.D."/>
            <person name="Gould S.B."/>
            <person name="Rensing S.A."/>
        </authorList>
    </citation>
    <scope>NUCLEOTIDE SEQUENCE [LARGE SCALE GENOMIC DNA]</scope>
    <source>
        <strain evidence="7 8">S276</strain>
    </source>
</reference>
<comment type="subcellular location">
    <subcellularLocation>
        <location evidence="1 6">Membrane</location>
        <topology evidence="1 6">Multi-pass membrane protein</topology>
    </subcellularLocation>
</comment>
<evidence type="ECO:0000256" key="4">
    <source>
        <dbReference type="ARBA" id="ARBA00022989"/>
    </source>
</evidence>
<proteinExistence type="inferred from homology"/>